<evidence type="ECO:0000256" key="2">
    <source>
        <dbReference type="ARBA" id="ARBA00022771"/>
    </source>
</evidence>
<dbReference type="InterPro" id="IPR002893">
    <property type="entry name" value="Znf_MYND"/>
</dbReference>
<dbReference type="OrthoDB" id="437457at2759"/>
<dbReference type="Proteomes" id="UP000027195">
    <property type="component" value="Unassembled WGS sequence"/>
</dbReference>
<dbReference type="PROSITE" id="PS01360">
    <property type="entry name" value="ZF_MYND_1"/>
    <property type="match status" value="1"/>
</dbReference>
<evidence type="ECO:0000256" key="1">
    <source>
        <dbReference type="ARBA" id="ARBA00022723"/>
    </source>
</evidence>
<evidence type="ECO:0000313" key="6">
    <source>
        <dbReference type="EMBL" id="KDQ12994.1"/>
    </source>
</evidence>
<evidence type="ECO:0000256" key="3">
    <source>
        <dbReference type="ARBA" id="ARBA00022833"/>
    </source>
</evidence>
<protein>
    <recommendedName>
        <fullName evidence="5">MYND-type domain-containing protein</fullName>
    </recommendedName>
</protein>
<keyword evidence="1" id="KW-0479">Metal-binding</keyword>
<dbReference type="GO" id="GO:0008270">
    <property type="term" value="F:zinc ion binding"/>
    <property type="evidence" value="ECO:0007669"/>
    <property type="project" value="UniProtKB-KW"/>
</dbReference>
<dbReference type="EMBL" id="KL198046">
    <property type="protein sequence ID" value="KDQ12994.1"/>
    <property type="molecule type" value="Genomic_DNA"/>
</dbReference>
<dbReference type="AlphaFoldDB" id="A0A067MBQ4"/>
<sequence length="201" mass="22175">MTALTPLITYKCNVCCAATTFSCSRCRAAWYCCDDHMGKDWAYHRHVCNPAQPLIPSTLPAPDSQIGSAASFSALILPLDEDRPRIIKVECLAETQSSGPCLWSPITRPHVGGMRQPASIIVTHGVGGAPLRFPLHVFYRTDVSDNEPPVNRSIFRLTSGGRSKHIWRGNVVALKFSGTRRQGYTDITMNDLSSLVAYFLH</sequence>
<dbReference type="Gene3D" id="6.10.140.2220">
    <property type="match status" value="1"/>
</dbReference>
<proteinExistence type="predicted"/>
<dbReference type="STRING" id="930990.A0A067MBQ4"/>
<name>A0A067MBQ4_BOTB1</name>
<feature type="domain" description="MYND-type" evidence="5">
    <location>
        <begin position="12"/>
        <end position="48"/>
    </location>
</feature>
<keyword evidence="3" id="KW-0862">Zinc</keyword>
<keyword evidence="7" id="KW-1185">Reference proteome</keyword>
<evidence type="ECO:0000256" key="4">
    <source>
        <dbReference type="PROSITE-ProRule" id="PRU00134"/>
    </source>
</evidence>
<dbReference type="SUPFAM" id="SSF144232">
    <property type="entry name" value="HIT/MYND zinc finger-like"/>
    <property type="match status" value="1"/>
</dbReference>
<dbReference type="HOGENOM" id="CLU_086128_0_0_1"/>
<evidence type="ECO:0000259" key="5">
    <source>
        <dbReference type="PROSITE" id="PS50865"/>
    </source>
</evidence>
<dbReference type="InParanoid" id="A0A067MBQ4"/>
<evidence type="ECO:0000313" key="7">
    <source>
        <dbReference type="Proteomes" id="UP000027195"/>
    </source>
</evidence>
<dbReference type="PROSITE" id="PS50865">
    <property type="entry name" value="ZF_MYND_2"/>
    <property type="match status" value="1"/>
</dbReference>
<dbReference type="Pfam" id="PF01753">
    <property type="entry name" value="zf-MYND"/>
    <property type="match status" value="1"/>
</dbReference>
<accession>A0A067MBQ4</accession>
<organism evidence="6 7">
    <name type="scientific">Botryobasidium botryosum (strain FD-172 SS1)</name>
    <dbReference type="NCBI Taxonomy" id="930990"/>
    <lineage>
        <taxon>Eukaryota</taxon>
        <taxon>Fungi</taxon>
        <taxon>Dikarya</taxon>
        <taxon>Basidiomycota</taxon>
        <taxon>Agaricomycotina</taxon>
        <taxon>Agaricomycetes</taxon>
        <taxon>Cantharellales</taxon>
        <taxon>Botryobasidiaceae</taxon>
        <taxon>Botryobasidium</taxon>
    </lineage>
</organism>
<keyword evidence="2 4" id="KW-0863">Zinc-finger</keyword>
<gene>
    <name evidence="6" type="ORF">BOTBODRAFT_111976</name>
</gene>
<reference evidence="7" key="1">
    <citation type="journal article" date="2014" name="Proc. Natl. Acad. Sci. U.S.A.">
        <title>Extensive sampling of basidiomycete genomes demonstrates inadequacy of the white-rot/brown-rot paradigm for wood decay fungi.</title>
        <authorList>
            <person name="Riley R."/>
            <person name="Salamov A.A."/>
            <person name="Brown D.W."/>
            <person name="Nagy L.G."/>
            <person name="Floudas D."/>
            <person name="Held B.W."/>
            <person name="Levasseur A."/>
            <person name="Lombard V."/>
            <person name="Morin E."/>
            <person name="Otillar R."/>
            <person name="Lindquist E.A."/>
            <person name="Sun H."/>
            <person name="LaButti K.M."/>
            <person name="Schmutz J."/>
            <person name="Jabbour D."/>
            <person name="Luo H."/>
            <person name="Baker S.E."/>
            <person name="Pisabarro A.G."/>
            <person name="Walton J.D."/>
            <person name="Blanchette R.A."/>
            <person name="Henrissat B."/>
            <person name="Martin F."/>
            <person name="Cullen D."/>
            <person name="Hibbett D.S."/>
            <person name="Grigoriev I.V."/>
        </authorList>
    </citation>
    <scope>NUCLEOTIDE SEQUENCE [LARGE SCALE GENOMIC DNA]</scope>
    <source>
        <strain evidence="7">FD-172 SS1</strain>
    </source>
</reference>